<dbReference type="Pfam" id="PF07012">
    <property type="entry name" value="Curlin_rpt"/>
    <property type="match status" value="2"/>
</dbReference>
<organism evidence="6 7">
    <name type="scientific">Siccibacter turicensis</name>
    <dbReference type="NCBI Taxonomy" id="357233"/>
    <lineage>
        <taxon>Bacteria</taxon>
        <taxon>Pseudomonadati</taxon>
        <taxon>Pseudomonadota</taxon>
        <taxon>Gammaproteobacteria</taxon>
        <taxon>Enterobacterales</taxon>
        <taxon>Enterobacteriaceae</taxon>
        <taxon>Siccibacter</taxon>
    </lineage>
</organism>
<sequence length="138" mass="14482">MKFFNVAALAALVVSGSALAFPFHQADENSQLKIYQNGSANHALALQSNAMDSKTDIKQLGANNGADVGQGSDDSSIDLLQSGYANNATLDQWNGEDSKIDVRQYGSGNGARVDQTASGSTVEVQQVGYGNNASAFQY</sequence>
<name>A0A2P8VQA8_9ENTR</name>
<keyword evidence="3 5" id="KW-0732">Signal</keyword>
<evidence type="ECO:0000256" key="1">
    <source>
        <dbReference type="ARBA" id="ARBA00004561"/>
    </source>
</evidence>
<reference evidence="6 7" key="1">
    <citation type="submission" date="2018-03" db="EMBL/GenBank/DDBJ databases">
        <title>Draft genome sequence of the first documented clinical Siccibacter turicensis isolate in Austria.</title>
        <authorList>
            <person name="Lepuschitz S."/>
            <person name="Pekard-Amenitsch S."/>
            <person name="Haunold R."/>
            <person name="Schill S."/>
            <person name="Mach R."/>
            <person name="Allerberger F."/>
            <person name="Ruppitsch W."/>
            <person name="Forsythe S.J."/>
        </authorList>
    </citation>
    <scope>NUCLEOTIDE SEQUENCE [LARGE SCALE GENOMIC DNA]</scope>
    <source>
        <strain evidence="6 7">6100069499-17</strain>
    </source>
</reference>
<evidence type="ECO:0000313" key="7">
    <source>
        <dbReference type="Proteomes" id="UP000240212"/>
    </source>
</evidence>
<dbReference type="InterPro" id="IPR009742">
    <property type="entry name" value="Curlin_rpt"/>
</dbReference>
<dbReference type="GO" id="GO:0009289">
    <property type="term" value="C:pilus"/>
    <property type="evidence" value="ECO:0007669"/>
    <property type="project" value="UniProtKB-SubCell"/>
</dbReference>
<keyword evidence="7" id="KW-1185">Reference proteome</keyword>
<dbReference type="GO" id="GO:0007155">
    <property type="term" value="P:cell adhesion"/>
    <property type="evidence" value="ECO:0007669"/>
    <property type="project" value="InterPro"/>
</dbReference>
<evidence type="ECO:0000256" key="3">
    <source>
        <dbReference type="ARBA" id="ARBA00022729"/>
    </source>
</evidence>
<comment type="caution">
    <text evidence="6">The sequence shown here is derived from an EMBL/GenBank/DDBJ whole genome shotgun (WGS) entry which is preliminary data.</text>
</comment>
<comment type="similarity">
    <text evidence="2">Belongs to the CsgA/CsgB family.</text>
</comment>
<keyword evidence="4" id="KW-0281">Fimbrium</keyword>
<dbReference type="OrthoDB" id="6572754at2"/>
<evidence type="ECO:0000313" key="6">
    <source>
        <dbReference type="EMBL" id="PSN09757.1"/>
    </source>
</evidence>
<dbReference type="Proteomes" id="UP000240212">
    <property type="component" value="Unassembled WGS sequence"/>
</dbReference>
<accession>A0A2P8VQA8</accession>
<protein>
    <submittedName>
        <fullName evidence="6">Major curlin subunit CsgA</fullName>
    </submittedName>
</protein>
<gene>
    <name evidence="6" type="ORF">C7G83_03160</name>
</gene>
<evidence type="ECO:0000256" key="5">
    <source>
        <dbReference type="SAM" id="SignalP"/>
    </source>
</evidence>
<dbReference type="STRING" id="1388748.GCA_000463155_01315"/>
<comment type="subcellular location">
    <subcellularLocation>
        <location evidence="1">Fimbrium</location>
    </subcellularLocation>
</comment>
<evidence type="ECO:0000256" key="4">
    <source>
        <dbReference type="ARBA" id="ARBA00023263"/>
    </source>
</evidence>
<feature type="chain" id="PRO_5015199363" evidence="5">
    <location>
        <begin position="21"/>
        <end position="138"/>
    </location>
</feature>
<evidence type="ECO:0000256" key="2">
    <source>
        <dbReference type="ARBA" id="ARBA00009766"/>
    </source>
</evidence>
<proteinExistence type="inferred from homology"/>
<feature type="signal peptide" evidence="5">
    <location>
        <begin position="1"/>
        <end position="20"/>
    </location>
</feature>
<dbReference type="NCBIfam" id="NF007470">
    <property type="entry name" value="PRK10051.1"/>
    <property type="match status" value="1"/>
</dbReference>
<dbReference type="AlphaFoldDB" id="A0A2P8VQA8"/>
<dbReference type="RefSeq" id="WP_106876179.1">
    <property type="nucleotide sequence ID" value="NZ_DHYB01000021.1"/>
</dbReference>
<dbReference type="EMBL" id="PYEP01000001">
    <property type="protein sequence ID" value="PSN09757.1"/>
    <property type="molecule type" value="Genomic_DNA"/>
</dbReference>